<proteinExistence type="predicted"/>
<organism evidence="2 3">
    <name type="scientific">Herrania umbratica</name>
    <dbReference type="NCBI Taxonomy" id="108875"/>
    <lineage>
        <taxon>Eukaryota</taxon>
        <taxon>Viridiplantae</taxon>
        <taxon>Streptophyta</taxon>
        <taxon>Embryophyta</taxon>
        <taxon>Tracheophyta</taxon>
        <taxon>Spermatophyta</taxon>
        <taxon>Magnoliopsida</taxon>
        <taxon>eudicotyledons</taxon>
        <taxon>Gunneridae</taxon>
        <taxon>Pentapetalae</taxon>
        <taxon>rosids</taxon>
        <taxon>malvids</taxon>
        <taxon>Malvales</taxon>
        <taxon>Malvaceae</taxon>
        <taxon>Byttnerioideae</taxon>
        <taxon>Herrania</taxon>
    </lineage>
</organism>
<evidence type="ECO:0000313" key="3">
    <source>
        <dbReference type="RefSeq" id="XP_021288507.1"/>
    </source>
</evidence>
<evidence type="ECO:0000313" key="2">
    <source>
        <dbReference type="Proteomes" id="UP000504621"/>
    </source>
</evidence>
<reference evidence="3" key="1">
    <citation type="submission" date="2025-08" db="UniProtKB">
        <authorList>
            <consortium name="RefSeq"/>
        </authorList>
    </citation>
    <scope>IDENTIFICATION</scope>
    <source>
        <tissue evidence="3">Leaf</tissue>
    </source>
</reference>
<keyword evidence="2" id="KW-1185">Reference proteome</keyword>
<dbReference type="InterPro" id="IPR057425">
    <property type="entry name" value="DUF2921_N"/>
</dbReference>
<gene>
    <name evidence="3" type="primary">LOC110419738</name>
</gene>
<dbReference type="GeneID" id="110419738"/>
<accession>A0A6J1AMS0</accession>
<dbReference type="OrthoDB" id="986697at2759"/>
<sequence length="177" mass="19928">MCATLQMRIKESFECKIGRTDPSITSVVPAKCSIRQICTHMYFFLFISFSAATVSSAENVVEVSSESEPEVSYSDYCSSVVPESIANSKTYSDSFGPFDEHNTGYYIGGNRILDPKITRISNLLSFETRYVHQTNADDVSKIKGSLTLYRPYHLRSPFILKLHGFWSESSGKLCMRV</sequence>
<dbReference type="Proteomes" id="UP000504621">
    <property type="component" value="Unplaced"/>
</dbReference>
<protein>
    <submittedName>
        <fullName evidence="3">Uncharacterized protein LOC110419738</fullName>
    </submittedName>
</protein>
<feature type="domain" description="DUF2921" evidence="1">
    <location>
        <begin position="73"/>
        <end position="175"/>
    </location>
</feature>
<dbReference type="Pfam" id="PF25333">
    <property type="entry name" value="DUF2921_N"/>
    <property type="match status" value="1"/>
</dbReference>
<dbReference type="AlphaFoldDB" id="A0A6J1AMS0"/>
<dbReference type="PANTHER" id="PTHR33389">
    <property type="entry name" value="FAMILY PROTEIN, PUTATIVE (DUF2921)-RELATED"/>
    <property type="match status" value="1"/>
</dbReference>
<evidence type="ECO:0000259" key="1">
    <source>
        <dbReference type="Pfam" id="PF25333"/>
    </source>
</evidence>
<dbReference type="RefSeq" id="XP_021288507.1">
    <property type="nucleotide sequence ID" value="XM_021432832.1"/>
</dbReference>
<name>A0A6J1AMS0_9ROSI</name>
<dbReference type="PANTHER" id="PTHR33389:SF18">
    <property type="entry name" value="OS01G0677900 PROTEIN"/>
    <property type="match status" value="1"/>
</dbReference>